<gene>
    <name evidence="1" type="ORF">E5329_15500</name>
</gene>
<evidence type="ECO:0000313" key="1">
    <source>
        <dbReference type="EMBL" id="TGY95305.1"/>
    </source>
</evidence>
<evidence type="ECO:0000313" key="2">
    <source>
        <dbReference type="Proteomes" id="UP000304953"/>
    </source>
</evidence>
<reference evidence="1" key="1">
    <citation type="submission" date="2019-04" db="EMBL/GenBank/DDBJ databases">
        <title>Microbes associate with the intestines of laboratory mice.</title>
        <authorList>
            <person name="Navarre W."/>
            <person name="Wong E."/>
            <person name="Huang K."/>
            <person name="Tropini C."/>
            <person name="Ng K."/>
            <person name="Yu B."/>
        </authorList>
    </citation>
    <scope>NUCLEOTIDE SEQUENCE</scope>
    <source>
        <strain evidence="1">NM01_1-7b</strain>
    </source>
</reference>
<dbReference type="EMBL" id="SRYA01000031">
    <property type="protein sequence ID" value="TGY95305.1"/>
    <property type="molecule type" value="Genomic_DNA"/>
</dbReference>
<comment type="caution">
    <text evidence="1">The sequence shown here is derived from an EMBL/GenBank/DDBJ whole genome shotgun (WGS) entry which is preliminary data.</text>
</comment>
<dbReference type="Proteomes" id="UP000304953">
    <property type="component" value="Unassembled WGS sequence"/>
</dbReference>
<organism evidence="1 2">
    <name type="scientific">Petralouisia muris</name>
    <dbReference type="NCBI Taxonomy" id="3032872"/>
    <lineage>
        <taxon>Bacteria</taxon>
        <taxon>Bacillati</taxon>
        <taxon>Bacillota</taxon>
        <taxon>Clostridia</taxon>
        <taxon>Lachnospirales</taxon>
        <taxon>Lachnospiraceae</taxon>
        <taxon>Petralouisia</taxon>
    </lineage>
</organism>
<name>A0AC61RTS0_9FIRM</name>
<accession>A0AC61RTS0</accession>
<keyword evidence="2" id="KW-1185">Reference proteome</keyword>
<protein>
    <submittedName>
        <fullName evidence="1">Uncharacterized protein</fullName>
    </submittedName>
</protein>
<proteinExistence type="predicted"/>
<sequence>MRIDTNYNSTNLVGVNPAKKQENQCFSEVMRKKIDNTDTYEKQQEDTFKLPCSEEVMQAYDKTLKDTGIDPFPMNRISTALVIHVEQGKEQLSSDFLGNTVESAKAMVKKILERIYNPISPPAHPEFVAKERVFYEKFLDNLNAL</sequence>